<gene>
    <name evidence="5" type="ORF">B5J99_16800</name>
</gene>
<evidence type="ECO:0000256" key="3">
    <source>
        <dbReference type="ARBA" id="ARBA00022801"/>
    </source>
</evidence>
<protein>
    <recommendedName>
        <fullName evidence="2">3-hydroxyisobutyryl-CoA hydrolase</fullName>
        <ecNumber evidence="2">3.1.2.4</ecNumber>
    </recommendedName>
</protein>
<organism evidence="5 6">
    <name type="scientific">Blastomonas fulva</name>
    <dbReference type="NCBI Taxonomy" id="1550728"/>
    <lineage>
        <taxon>Bacteria</taxon>
        <taxon>Pseudomonadati</taxon>
        <taxon>Pseudomonadota</taxon>
        <taxon>Alphaproteobacteria</taxon>
        <taxon>Sphingomonadales</taxon>
        <taxon>Sphingomonadaceae</taxon>
        <taxon>Blastomonas</taxon>
    </lineage>
</organism>
<dbReference type="RefSeq" id="WP_117353047.1">
    <property type="nucleotide sequence ID" value="NZ_CP020083.1"/>
</dbReference>
<dbReference type="EMBL" id="CP020083">
    <property type="protein sequence ID" value="ASR52914.1"/>
    <property type="molecule type" value="Genomic_DNA"/>
</dbReference>
<dbReference type="EC" id="3.1.2.4" evidence="2"/>
<evidence type="ECO:0000259" key="4">
    <source>
        <dbReference type="Pfam" id="PF16113"/>
    </source>
</evidence>
<proteinExistence type="predicted"/>
<dbReference type="NCBIfam" id="NF004127">
    <property type="entry name" value="PRK05617.1"/>
    <property type="match status" value="1"/>
</dbReference>
<keyword evidence="3" id="KW-0378">Hydrolase</keyword>
<accession>A0ABM6MAK1</accession>
<evidence type="ECO:0000256" key="1">
    <source>
        <dbReference type="ARBA" id="ARBA00001709"/>
    </source>
</evidence>
<dbReference type="InterPro" id="IPR029045">
    <property type="entry name" value="ClpP/crotonase-like_dom_sf"/>
</dbReference>
<dbReference type="Gene3D" id="3.90.226.10">
    <property type="entry name" value="2-enoyl-CoA Hydratase, Chain A, domain 1"/>
    <property type="match status" value="1"/>
</dbReference>
<evidence type="ECO:0000313" key="5">
    <source>
        <dbReference type="EMBL" id="ASR52914.1"/>
    </source>
</evidence>
<comment type="catalytic activity">
    <reaction evidence="1">
        <text>3-hydroxy-2-methylpropanoyl-CoA + H2O = 3-hydroxy-2-methylpropanoate + CoA + H(+)</text>
        <dbReference type="Rhea" id="RHEA:20888"/>
        <dbReference type="ChEBI" id="CHEBI:11805"/>
        <dbReference type="ChEBI" id="CHEBI:15377"/>
        <dbReference type="ChEBI" id="CHEBI:15378"/>
        <dbReference type="ChEBI" id="CHEBI:57287"/>
        <dbReference type="ChEBI" id="CHEBI:57340"/>
        <dbReference type="EC" id="3.1.2.4"/>
    </reaction>
</comment>
<dbReference type="PANTHER" id="PTHR43176">
    <property type="entry name" value="3-HYDROXYISOBUTYRYL-COA HYDROLASE-RELATED"/>
    <property type="match status" value="1"/>
</dbReference>
<dbReference type="InterPro" id="IPR045004">
    <property type="entry name" value="ECH_dom"/>
</dbReference>
<dbReference type="InterPro" id="IPR032259">
    <property type="entry name" value="HIBYL-CoA-H"/>
</dbReference>
<dbReference type="CDD" id="cd06558">
    <property type="entry name" value="crotonase-like"/>
    <property type="match status" value="1"/>
</dbReference>
<name>A0ABM6MAK1_9SPHN</name>
<evidence type="ECO:0000313" key="6">
    <source>
        <dbReference type="Proteomes" id="UP000258016"/>
    </source>
</evidence>
<sequence>MTTDVLTRVEGRTGIISLNRPGAIHALTTAMCQAMTDALVAWIDDPAVEAVMIDHAEGRGFCAGGDIRMLATSGAQDGTEAREFFFIEYRLNHLLFVYPKPVVAFMDGITMGGGVGLSQPARYRIATENTRFAMPETGIGLFPDVGGGWFLSRLPGRTGQFLALTGARLDGSECHALGLATHYLPSDTLANAKAQIAEHPDRIDEILESLAVEPPPARILGNRELIDRLFASDRYEDILAALTAEDSEWSAKELATLSHKSPQTCKVALRQLKIGAHMPDFAAEMVQEYAIGARVVQMHDFIEGVRALIIEKDNAPRWNPQTPEGVTDELLDTIFAPLPADQAWTPLEIAR</sequence>
<dbReference type="GeneID" id="303487251"/>
<evidence type="ECO:0000256" key="2">
    <source>
        <dbReference type="ARBA" id="ARBA00011915"/>
    </source>
</evidence>
<reference evidence="5 6" key="1">
    <citation type="submission" date="2017-03" db="EMBL/GenBank/DDBJ databases">
        <title>Complete genome sequence of Blastomonas fulva degrading microcsystin LR.</title>
        <authorList>
            <person name="Lee H.-g."/>
            <person name="Jin L."/>
            <person name="oh H.-M."/>
        </authorList>
    </citation>
    <scope>NUCLEOTIDE SEQUENCE [LARGE SCALE GENOMIC DNA]</scope>
    <source>
        <strain evidence="5 6">T2</strain>
    </source>
</reference>
<feature type="domain" description="Enoyl-CoA hydratase/isomerase" evidence="4">
    <location>
        <begin position="14"/>
        <end position="335"/>
    </location>
</feature>
<keyword evidence="6" id="KW-1185">Reference proteome</keyword>
<dbReference type="SUPFAM" id="SSF52096">
    <property type="entry name" value="ClpP/crotonase"/>
    <property type="match status" value="1"/>
</dbReference>
<dbReference type="PANTHER" id="PTHR43176:SF3">
    <property type="entry name" value="3-HYDROXYISOBUTYRYL-COA HYDROLASE, MITOCHONDRIAL"/>
    <property type="match status" value="1"/>
</dbReference>
<dbReference type="Proteomes" id="UP000258016">
    <property type="component" value="Chromosome"/>
</dbReference>
<dbReference type="Pfam" id="PF16113">
    <property type="entry name" value="ECH_2"/>
    <property type="match status" value="1"/>
</dbReference>